<name>A0A553IID8_ACHLA</name>
<dbReference type="GeneID" id="41338769"/>
<evidence type="ECO:0000313" key="2">
    <source>
        <dbReference type="Proteomes" id="UP000315938"/>
    </source>
</evidence>
<reference evidence="1 2" key="1">
    <citation type="submission" date="2019-07" db="EMBL/GenBank/DDBJ databases">
        <title>Genome sequence of Acholeplasma laidlawii strain with increased resistance to erythromycin.</title>
        <authorList>
            <person name="Medvedeva E.S."/>
            <person name="Baranova N.B."/>
            <person name="Siniagina M.N."/>
            <person name="Mouzykantov A."/>
            <person name="Chernova O.A."/>
            <person name="Chernov V.M."/>
        </authorList>
    </citation>
    <scope>NUCLEOTIDE SEQUENCE [LARGE SCALE GENOMIC DNA]</scope>
    <source>
        <strain evidence="1 2">PG8REry</strain>
    </source>
</reference>
<dbReference type="RefSeq" id="WP_012242544.1">
    <property type="nucleotide sequence ID" value="NZ_JACAOE010000001.1"/>
</dbReference>
<dbReference type="AlphaFoldDB" id="A0A553IID8"/>
<evidence type="ECO:0008006" key="3">
    <source>
        <dbReference type="Google" id="ProtNLM"/>
    </source>
</evidence>
<dbReference type="EMBL" id="VKID01000001">
    <property type="protein sequence ID" value="TRX99955.1"/>
    <property type="molecule type" value="Genomic_DNA"/>
</dbReference>
<gene>
    <name evidence="1" type="ORF">FNV44_02635</name>
</gene>
<organism evidence="1 2">
    <name type="scientific">Acholeplasma laidlawii</name>
    <dbReference type="NCBI Taxonomy" id="2148"/>
    <lineage>
        <taxon>Bacteria</taxon>
        <taxon>Bacillati</taxon>
        <taxon>Mycoplasmatota</taxon>
        <taxon>Mollicutes</taxon>
        <taxon>Acholeplasmatales</taxon>
        <taxon>Acholeplasmataceae</taxon>
        <taxon>Acholeplasma</taxon>
    </lineage>
</organism>
<comment type="caution">
    <text evidence="1">The sequence shown here is derived from an EMBL/GenBank/DDBJ whole genome shotgun (WGS) entry which is preliminary data.</text>
</comment>
<sequence>MKVKFETRAFKEQIIPQDDFVVEKVVEISQRQFNKFLDDMLGDYDFIKAHKDLMYTDSKNVWHAILVTTKALDYGILVQADGSSYARYSAFIRKSEIGGLGDGKTTTA</sequence>
<accession>A0A553IID8</accession>
<protein>
    <recommendedName>
        <fullName evidence="3">Phage protein</fullName>
    </recommendedName>
</protein>
<proteinExistence type="predicted"/>
<evidence type="ECO:0000313" key="1">
    <source>
        <dbReference type="EMBL" id="TRX99955.1"/>
    </source>
</evidence>
<dbReference type="Proteomes" id="UP000315938">
    <property type="component" value="Unassembled WGS sequence"/>
</dbReference>